<comment type="caution">
    <text evidence="2">The sequence shown here is derived from an EMBL/GenBank/DDBJ whole genome shotgun (WGS) entry which is preliminary data.</text>
</comment>
<evidence type="ECO:0000256" key="1">
    <source>
        <dbReference type="SAM" id="MobiDB-lite"/>
    </source>
</evidence>
<name>A0A6A4S3P5_SCOMX</name>
<dbReference type="Proteomes" id="UP000438429">
    <property type="component" value="Unassembled WGS sequence"/>
</dbReference>
<feature type="region of interest" description="Disordered" evidence="1">
    <location>
        <begin position="39"/>
        <end position="65"/>
    </location>
</feature>
<protein>
    <submittedName>
        <fullName evidence="2">Uncharacterized protein</fullName>
    </submittedName>
</protein>
<dbReference type="AlphaFoldDB" id="A0A6A4S3P5"/>
<organism evidence="2 3">
    <name type="scientific">Scophthalmus maximus</name>
    <name type="common">Turbot</name>
    <name type="synonym">Psetta maxima</name>
    <dbReference type="NCBI Taxonomy" id="52904"/>
    <lineage>
        <taxon>Eukaryota</taxon>
        <taxon>Metazoa</taxon>
        <taxon>Chordata</taxon>
        <taxon>Craniata</taxon>
        <taxon>Vertebrata</taxon>
        <taxon>Euteleostomi</taxon>
        <taxon>Actinopterygii</taxon>
        <taxon>Neopterygii</taxon>
        <taxon>Teleostei</taxon>
        <taxon>Neoteleostei</taxon>
        <taxon>Acanthomorphata</taxon>
        <taxon>Carangaria</taxon>
        <taxon>Pleuronectiformes</taxon>
        <taxon>Pleuronectoidei</taxon>
        <taxon>Scophthalmidae</taxon>
        <taxon>Scophthalmus</taxon>
    </lineage>
</organism>
<proteinExistence type="predicted"/>
<accession>A0A6A4S3P5</accession>
<feature type="compositionally biased region" description="Basic and acidic residues" evidence="1">
    <location>
        <begin position="41"/>
        <end position="52"/>
    </location>
</feature>
<feature type="region of interest" description="Disordered" evidence="1">
    <location>
        <begin position="108"/>
        <end position="143"/>
    </location>
</feature>
<dbReference type="EMBL" id="VEVO01000016">
    <property type="protein sequence ID" value="KAF0029836.1"/>
    <property type="molecule type" value="Genomic_DNA"/>
</dbReference>
<sequence>MNWTHSLSQNQSVTTRERQDAMNIFWGFHKRRRTWIQLAPGDRRSSSRREGVESSDQMSISPGSSSLFLTVTDCASFHSSWTTQPRRLFANLGKNDAIEECVEYLLSGSGSRPEELPRLADARRSHSSQEVSALNARASVSGA</sequence>
<evidence type="ECO:0000313" key="2">
    <source>
        <dbReference type="EMBL" id="KAF0029836.1"/>
    </source>
</evidence>
<gene>
    <name evidence="2" type="ORF">F2P81_018941</name>
</gene>
<feature type="compositionally biased region" description="Basic and acidic residues" evidence="1">
    <location>
        <begin position="112"/>
        <end position="124"/>
    </location>
</feature>
<reference evidence="2 3" key="1">
    <citation type="submission" date="2019-06" db="EMBL/GenBank/DDBJ databases">
        <title>Draft genomes of female and male turbot (Scophthalmus maximus).</title>
        <authorList>
            <person name="Xu H."/>
            <person name="Xu X.-W."/>
            <person name="Shao C."/>
            <person name="Chen S."/>
        </authorList>
    </citation>
    <scope>NUCLEOTIDE SEQUENCE [LARGE SCALE GENOMIC DNA]</scope>
    <source>
        <strain evidence="2">Ysfricsl-2016a</strain>
        <tissue evidence="2">Blood</tissue>
    </source>
</reference>
<evidence type="ECO:0000313" key="3">
    <source>
        <dbReference type="Proteomes" id="UP000438429"/>
    </source>
</evidence>